<dbReference type="FunFam" id="3.40.50.720:FF:000143">
    <property type="entry name" value="Fatty acyl-CoA reductase"/>
    <property type="match status" value="1"/>
</dbReference>
<keyword evidence="4 10" id="KW-0812">Transmembrane</keyword>
<evidence type="ECO:0000313" key="14">
    <source>
        <dbReference type="Proteomes" id="UP000075883"/>
    </source>
</evidence>
<dbReference type="InterPro" id="IPR026055">
    <property type="entry name" value="FAR"/>
</dbReference>
<dbReference type="VEuPathDB" id="VectorBase:ACUA018737"/>
<organism evidence="13 14">
    <name type="scientific">Anopheles culicifacies</name>
    <dbReference type="NCBI Taxonomy" id="139723"/>
    <lineage>
        <taxon>Eukaryota</taxon>
        <taxon>Metazoa</taxon>
        <taxon>Ecdysozoa</taxon>
        <taxon>Arthropoda</taxon>
        <taxon>Hexapoda</taxon>
        <taxon>Insecta</taxon>
        <taxon>Pterygota</taxon>
        <taxon>Neoptera</taxon>
        <taxon>Endopterygota</taxon>
        <taxon>Diptera</taxon>
        <taxon>Nematocera</taxon>
        <taxon>Culicoidea</taxon>
        <taxon>Culicidae</taxon>
        <taxon>Anophelinae</taxon>
        <taxon>Anopheles</taxon>
        <taxon>culicifacies species complex</taxon>
    </lineage>
</organism>
<feature type="domain" description="Fatty acyl-CoA reductase C-terminal" evidence="11">
    <location>
        <begin position="367"/>
        <end position="458"/>
    </location>
</feature>
<feature type="transmembrane region" description="Helical" evidence="10">
    <location>
        <begin position="357"/>
        <end position="378"/>
    </location>
</feature>
<evidence type="ECO:0000256" key="6">
    <source>
        <dbReference type="ARBA" id="ARBA00022989"/>
    </source>
</evidence>
<reference evidence="13" key="2">
    <citation type="submission" date="2020-05" db="UniProtKB">
        <authorList>
            <consortium name="EnsemblMetazoa"/>
        </authorList>
    </citation>
    <scope>IDENTIFICATION</scope>
    <source>
        <strain evidence="13">A-37</strain>
    </source>
</reference>
<keyword evidence="14" id="KW-1185">Reference proteome</keyword>
<keyword evidence="10" id="KW-0560">Oxidoreductase</keyword>
<accession>A0A182MHZ9</accession>
<dbReference type="SUPFAM" id="SSF51735">
    <property type="entry name" value="NAD(P)-binding Rossmann-fold domains"/>
    <property type="match status" value="1"/>
</dbReference>
<evidence type="ECO:0000256" key="8">
    <source>
        <dbReference type="ARBA" id="ARBA00023136"/>
    </source>
</evidence>
<keyword evidence="8 10" id="KW-0472">Membrane</keyword>
<dbReference type="Pfam" id="PF03015">
    <property type="entry name" value="Sterile"/>
    <property type="match status" value="1"/>
</dbReference>
<dbReference type="EnsemblMetazoa" id="ACUA018737-RA">
    <property type="protein sequence ID" value="ACUA018737-PA"/>
    <property type="gene ID" value="ACUA018737"/>
</dbReference>
<protein>
    <recommendedName>
        <fullName evidence="10">Fatty acyl-CoA reductase</fullName>
        <ecNumber evidence="10">1.2.1.84</ecNumber>
    </recommendedName>
</protein>
<dbReference type="AlphaFoldDB" id="A0A182MHZ9"/>
<proteinExistence type="inferred from homology"/>
<dbReference type="STRING" id="139723.A0A182MHZ9"/>
<keyword evidence="3 10" id="KW-0444">Lipid biosynthesis</keyword>
<name>A0A182MHZ9_9DIPT</name>
<dbReference type="EC" id="1.2.1.84" evidence="10"/>
<dbReference type="CDD" id="cd09071">
    <property type="entry name" value="FAR_C"/>
    <property type="match status" value="1"/>
</dbReference>
<comment type="catalytic activity">
    <reaction evidence="9 10">
        <text>a long-chain fatty acyl-CoA + 2 NADPH + 2 H(+) = a long-chain primary fatty alcohol + 2 NADP(+) + CoA</text>
        <dbReference type="Rhea" id="RHEA:52716"/>
        <dbReference type="ChEBI" id="CHEBI:15378"/>
        <dbReference type="ChEBI" id="CHEBI:57287"/>
        <dbReference type="ChEBI" id="CHEBI:57783"/>
        <dbReference type="ChEBI" id="CHEBI:58349"/>
        <dbReference type="ChEBI" id="CHEBI:77396"/>
        <dbReference type="ChEBI" id="CHEBI:83139"/>
        <dbReference type="EC" id="1.2.1.84"/>
    </reaction>
</comment>
<dbReference type="GO" id="GO:0080019">
    <property type="term" value="F:alcohol-forming very long-chain fatty acyl-CoA reductase activity"/>
    <property type="evidence" value="ECO:0007669"/>
    <property type="project" value="InterPro"/>
</dbReference>
<keyword evidence="5 10" id="KW-0521">NADP</keyword>
<dbReference type="GO" id="GO:0005777">
    <property type="term" value="C:peroxisome"/>
    <property type="evidence" value="ECO:0007669"/>
    <property type="project" value="TreeGrafter"/>
</dbReference>
<dbReference type="PANTHER" id="PTHR11011:SF45">
    <property type="entry name" value="FATTY ACYL-COA REDUCTASE CG8306-RELATED"/>
    <property type="match status" value="1"/>
</dbReference>
<dbReference type="PANTHER" id="PTHR11011">
    <property type="entry name" value="MALE STERILITY PROTEIN 2-RELATED"/>
    <property type="match status" value="1"/>
</dbReference>
<dbReference type="GO" id="GO:0102965">
    <property type="term" value="F:alcohol-forming long-chain fatty acyl-CoA reductase activity"/>
    <property type="evidence" value="ECO:0007669"/>
    <property type="project" value="UniProtKB-EC"/>
</dbReference>
<dbReference type="EMBL" id="AXCM01000911">
    <property type="status" value="NOT_ANNOTATED_CDS"/>
    <property type="molecule type" value="Genomic_DNA"/>
</dbReference>
<dbReference type="CDD" id="cd05236">
    <property type="entry name" value="FAR-N_SDR_e"/>
    <property type="match status" value="1"/>
</dbReference>
<dbReference type="GO" id="GO:0016020">
    <property type="term" value="C:membrane"/>
    <property type="evidence" value="ECO:0007669"/>
    <property type="project" value="UniProtKB-SubCell"/>
</dbReference>
<sequence length="561" mass="63543">MASEVQSFYKNKYIFLTGGTGFLGVAIIDKILRSAPEVAGIYLLMRPKKGKAIEERLQDLTKNSVFEQLLESQSADIFKKLIPVSGDVGENFLGLSQADQAMIVENTNVVIHSAATLDFQATLRPTVNINLLGTKRVLELCTRMRNLKVTRVPMGCSMVHISSAYVNSYLTEAEEKLYPCTETAQKVVDLVDTLNDSALDELLPKLLKDHPNAYTFTKQLAEHEVNKHAAQFPCAIIRPSMITGAWKEPTPGWTISKNGPQGFLMGASKGVIRRLPVGVDLVYDYIPVDAVVNQTLVLGWYMGTNSFREVKVFHCTTSTSNPFKWRSVVDQMNDYLHKYPLKSAIWYPRLKFVSSLWVYKLASIFVHILPALVLDFVLRVTGGRPMLMRLHTNVWDSLNRLEKFIFTEWKYHNPATQQLAQSLPEKDKLLFNFNVAQLQWPEYFVNLTQGVRRYLNNEKPKSLDAARTKDKILLVVDVVFQVLIFSLVGWLFTAVLGSSSSSFWLYGLHLAVAQMMQPGQLATAEVDMVKLLEQADGFLELLRYGKRCYDLRRSQRPRTGL</sequence>
<reference evidence="14" key="1">
    <citation type="submission" date="2013-09" db="EMBL/GenBank/DDBJ databases">
        <title>The Genome Sequence of Anopheles culicifacies species A.</title>
        <authorList>
            <consortium name="The Broad Institute Genomics Platform"/>
            <person name="Neafsey D.E."/>
            <person name="Besansky N."/>
            <person name="Howell P."/>
            <person name="Walton C."/>
            <person name="Young S.K."/>
            <person name="Zeng Q."/>
            <person name="Gargeya S."/>
            <person name="Fitzgerald M."/>
            <person name="Haas B."/>
            <person name="Abouelleil A."/>
            <person name="Allen A.W."/>
            <person name="Alvarado L."/>
            <person name="Arachchi H.M."/>
            <person name="Berlin A.M."/>
            <person name="Chapman S.B."/>
            <person name="Gainer-Dewar J."/>
            <person name="Goldberg J."/>
            <person name="Griggs A."/>
            <person name="Gujja S."/>
            <person name="Hansen M."/>
            <person name="Howarth C."/>
            <person name="Imamovic A."/>
            <person name="Ireland A."/>
            <person name="Larimer J."/>
            <person name="McCowan C."/>
            <person name="Murphy C."/>
            <person name="Pearson M."/>
            <person name="Poon T.W."/>
            <person name="Priest M."/>
            <person name="Roberts A."/>
            <person name="Saif S."/>
            <person name="Shea T."/>
            <person name="Sisk P."/>
            <person name="Sykes S."/>
            <person name="Wortman J."/>
            <person name="Nusbaum C."/>
            <person name="Birren B."/>
        </authorList>
    </citation>
    <scope>NUCLEOTIDE SEQUENCE [LARGE SCALE GENOMIC DNA]</scope>
    <source>
        <strain evidence="14">A-37</strain>
    </source>
</reference>
<dbReference type="InterPro" id="IPR036291">
    <property type="entry name" value="NAD(P)-bd_dom_sf"/>
</dbReference>
<dbReference type="GO" id="GO:0035336">
    <property type="term" value="P:long-chain fatty-acyl-CoA metabolic process"/>
    <property type="evidence" value="ECO:0007669"/>
    <property type="project" value="TreeGrafter"/>
</dbReference>
<evidence type="ECO:0000256" key="2">
    <source>
        <dbReference type="ARBA" id="ARBA00005928"/>
    </source>
</evidence>
<keyword evidence="6 10" id="KW-1133">Transmembrane helix</keyword>
<evidence type="ECO:0000259" key="11">
    <source>
        <dbReference type="Pfam" id="PF03015"/>
    </source>
</evidence>
<evidence type="ECO:0000256" key="3">
    <source>
        <dbReference type="ARBA" id="ARBA00022516"/>
    </source>
</evidence>
<evidence type="ECO:0000256" key="9">
    <source>
        <dbReference type="ARBA" id="ARBA00052530"/>
    </source>
</evidence>
<dbReference type="Pfam" id="PF07993">
    <property type="entry name" value="NAD_binding_4"/>
    <property type="match status" value="1"/>
</dbReference>
<evidence type="ECO:0000256" key="1">
    <source>
        <dbReference type="ARBA" id="ARBA00004141"/>
    </source>
</evidence>
<comment type="subcellular location">
    <subcellularLocation>
        <location evidence="1">Membrane</location>
        <topology evidence="1">Multi-pass membrane protein</topology>
    </subcellularLocation>
</comment>
<feature type="domain" description="Thioester reductase (TE)" evidence="12">
    <location>
        <begin position="16"/>
        <end position="294"/>
    </location>
</feature>
<evidence type="ECO:0000313" key="13">
    <source>
        <dbReference type="EnsemblMetazoa" id="ACUA018737-PA"/>
    </source>
</evidence>
<evidence type="ECO:0000256" key="4">
    <source>
        <dbReference type="ARBA" id="ARBA00022692"/>
    </source>
</evidence>
<evidence type="ECO:0000256" key="7">
    <source>
        <dbReference type="ARBA" id="ARBA00023098"/>
    </source>
</evidence>
<dbReference type="Gene3D" id="3.40.50.720">
    <property type="entry name" value="NAD(P)-binding Rossmann-like Domain"/>
    <property type="match status" value="1"/>
</dbReference>
<comment type="function">
    <text evidence="10">Catalyzes the reduction of fatty acyl-CoA to fatty alcohols.</text>
</comment>
<feature type="transmembrane region" description="Helical" evidence="10">
    <location>
        <begin position="472"/>
        <end position="492"/>
    </location>
</feature>
<dbReference type="InterPro" id="IPR033640">
    <property type="entry name" value="FAR_C"/>
</dbReference>
<evidence type="ECO:0000256" key="5">
    <source>
        <dbReference type="ARBA" id="ARBA00022857"/>
    </source>
</evidence>
<keyword evidence="7 10" id="KW-0443">Lipid metabolism</keyword>
<dbReference type="Proteomes" id="UP000075883">
    <property type="component" value="Unassembled WGS sequence"/>
</dbReference>
<evidence type="ECO:0000256" key="10">
    <source>
        <dbReference type="RuleBase" id="RU363097"/>
    </source>
</evidence>
<evidence type="ECO:0000259" key="12">
    <source>
        <dbReference type="Pfam" id="PF07993"/>
    </source>
</evidence>
<dbReference type="InterPro" id="IPR013120">
    <property type="entry name" value="FAR_NAD-bd"/>
</dbReference>
<comment type="similarity">
    <text evidence="2 10">Belongs to the fatty acyl-CoA reductase family.</text>
</comment>